<reference evidence="1 2" key="1">
    <citation type="journal article" date="2019" name="Int. J. Syst. Evol. Microbiol.">
        <title>The Global Catalogue of Microorganisms (GCM) 10K type strain sequencing project: providing services to taxonomists for standard genome sequencing and annotation.</title>
        <authorList>
            <consortium name="The Broad Institute Genomics Platform"/>
            <consortium name="The Broad Institute Genome Sequencing Center for Infectious Disease"/>
            <person name="Wu L."/>
            <person name="Ma J."/>
        </authorList>
    </citation>
    <scope>NUCLEOTIDE SEQUENCE [LARGE SCALE GENOMIC DNA]</scope>
    <source>
        <strain evidence="1 2">JCM 4565</strain>
    </source>
</reference>
<protein>
    <submittedName>
        <fullName evidence="1">Uncharacterized protein</fullName>
    </submittedName>
</protein>
<sequence>MQSIPVDVSRLGVLRCAVAPEPKLTGFETKEVKKDKEGNTVYTAAVTVRQEGRRISVIEISVTGEPKGVVEGGEVRVTGLEAFSWAMGDRHGISFRAAAITPVPGRRRQGGWRLMAPVTLTFLLAESITSVEKGVAVLLMTGVGEEA</sequence>
<evidence type="ECO:0000313" key="2">
    <source>
        <dbReference type="Proteomes" id="UP001500063"/>
    </source>
</evidence>
<dbReference type="Proteomes" id="UP001500063">
    <property type="component" value="Unassembled WGS sequence"/>
</dbReference>
<proteinExistence type="predicted"/>
<evidence type="ECO:0000313" key="1">
    <source>
        <dbReference type="EMBL" id="GAA0355087.1"/>
    </source>
</evidence>
<keyword evidence="2" id="KW-1185">Reference proteome</keyword>
<gene>
    <name evidence="1" type="ORF">GCM10010319_35340</name>
</gene>
<comment type="caution">
    <text evidence="1">The sequence shown here is derived from an EMBL/GenBank/DDBJ whole genome shotgun (WGS) entry which is preliminary data.</text>
</comment>
<organism evidence="1 2">
    <name type="scientific">Streptomyces blastmyceticus</name>
    <dbReference type="NCBI Taxonomy" id="68180"/>
    <lineage>
        <taxon>Bacteria</taxon>
        <taxon>Bacillati</taxon>
        <taxon>Actinomycetota</taxon>
        <taxon>Actinomycetes</taxon>
        <taxon>Kitasatosporales</taxon>
        <taxon>Streptomycetaceae</taxon>
        <taxon>Streptomyces</taxon>
    </lineage>
</organism>
<dbReference type="EMBL" id="BAAABW010000018">
    <property type="protein sequence ID" value="GAA0355087.1"/>
    <property type="molecule type" value="Genomic_DNA"/>
</dbReference>
<accession>A0ABN0X4X0</accession>
<name>A0ABN0X4X0_9ACTN</name>